<comment type="caution">
    <text evidence="1">The sequence shown here is derived from an EMBL/GenBank/DDBJ whole genome shotgun (WGS) entry which is preliminary data.</text>
</comment>
<dbReference type="AlphaFoldDB" id="A0A9D2LSE6"/>
<dbReference type="Proteomes" id="UP000823842">
    <property type="component" value="Unassembled WGS sequence"/>
</dbReference>
<reference evidence="1" key="2">
    <citation type="submission" date="2021-04" db="EMBL/GenBank/DDBJ databases">
        <authorList>
            <person name="Gilroy R."/>
        </authorList>
    </citation>
    <scope>NUCLEOTIDE SEQUENCE</scope>
    <source>
        <strain evidence="1">ChiSjej1B19-5720</strain>
    </source>
</reference>
<proteinExistence type="predicted"/>
<evidence type="ECO:0000313" key="2">
    <source>
        <dbReference type="Proteomes" id="UP000823842"/>
    </source>
</evidence>
<organism evidence="1 2">
    <name type="scientific">Candidatus Blautia faecavium</name>
    <dbReference type="NCBI Taxonomy" id="2838487"/>
    <lineage>
        <taxon>Bacteria</taxon>
        <taxon>Bacillati</taxon>
        <taxon>Bacillota</taxon>
        <taxon>Clostridia</taxon>
        <taxon>Lachnospirales</taxon>
        <taxon>Lachnospiraceae</taxon>
        <taxon>Blautia</taxon>
    </lineage>
</organism>
<protein>
    <submittedName>
        <fullName evidence="1">Lar family restriction alleviation protein</fullName>
    </submittedName>
</protein>
<name>A0A9D2LSE6_9FIRM</name>
<reference evidence="1" key="1">
    <citation type="journal article" date="2021" name="PeerJ">
        <title>Extensive microbial diversity within the chicken gut microbiome revealed by metagenomics and culture.</title>
        <authorList>
            <person name="Gilroy R."/>
            <person name="Ravi A."/>
            <person name="Getino M."/>
            <person name="Pursley I."/>
            <person name="Horton D.L."/>
            <person name="Alikhan N.F."/>
            <person name="Baker D."/>
            <person name="Gharbi K."/>
            <person name="Hall N."/>
            <person name="Watson M."/>
            <person name="Adriaenssens E.M."/>
            <person name="Foster-Nyarko E."/>
            <person name="Jarju S."/>
            <person name="Secka A."/>
            <person name="Antonio M."/>
            <person name="Oren A."/>
            <person name="Chaudhuri R.R."/>
            <person name="La Ragione R."/>
            <person name="Hildebrand F."/>
            <person name="Pallen M.J."/>
        </authorList>
    </citation>
    <scope>NUCLEOTIDE SEQUENCE</scope>
    <source>
        <strain evidence="1">ChiSjej1B19-5720</strain>
    </source>
</reference>
<sequence length="84" mass="9301">MSEIKLLSCPFCGGRAEIQLTDNGGEWKGKDYLKNPVNGIGYVITHPSVPKCPIAASGERVGRWIYESEEAAAKMWNRRAGFNE</sequence>
<accession>A0A9D2LSE6</accession>
<evidence type="ECO:0000313" key="1">
    <source>
        <dbReference type="EMBL" id="HJB28400.1"/>
    </source>
</evidence>
<gene>
    <name evidence="1" type="ORF">IAA06_06360</name>
</gene>
<dbReference type="EMBL" id="DWYZ01000123">
    <property type="protein sequence ID" value="HJB28400.1"/>
    <property type="molecule type" value="Genomic_DNA"/>
</dbReference>